<evidence type="ECO:0008006" key="3">
    <source>
        <dbReference type="Google" id="ProtNLM"/>
    </source>
</evidence>
<name>A0A085LWD7_9BILA</name>
<evidence type="ECO:0000313" key="2">
    <source>
        <dbReference type="Proteomes" id="UP000030764"/>
    </source>
</evidence>
<protein>
    <recommendedName>
        <fullName evidence="3">Reverse transcriptase Ty1/copia-type domain-containing protein</fullName>
    </recommendedName>
</protein>
<gene>
    <name evidence="1" type="ORF">M513_09835</name>
</gene>
<proteinExistence type="predicted"/>
<accession>A0A085LWD7</accession>
<dbReference type="Proteomes" id="UP000030764">
    <property type="component" value="Unassembled WGS sequence"/>
</dbReference>
<sequence length="245" mass="27143">MAGANKVSTPCVKHTQETEEVLDDNTPYRSAVGSLMYLAIATRPDIAFAVSTASQKLESQQRQTGKRSNAFLNICVERRTSESCIRANSRGLEAYADADFAGDVKLRKSMSGVICKYNGAIITWLSNKQQLTALSTCEAEHIAASEGAKEVIWPTGLIKELGIKLKTPMLKIDNAGAEKLVRNPEFHKRTKHIAVKYHLVREKFLNGDLDIEHVPSTHQLADIMTKPLGRVRFRELRDGLGLSHV</sequence>
<dbReference type="EMBL" id="KL363274">
    <property type="protein sequence ID" value="KFD49283.1"/>
    <property type="molecule type" value="Genomic_DNA"/>
</dbReference>
<organism evidence="1 2">
    <name type="scientific">Trichuris suis</name>
    <name type="common">pig whipworm</name>
    <dbReference type="NCBI Taxonomy" id="68888"/>
    <lineage>
        <taxon>Eukaryota</taxon>
        <taxon>Metazoa</taxon>
        <taxon>Ecdysozoa</taxon>
        <taxon>Nematoda</taxon>
        <taxon>Enoplea</taxon>
        <taxon>Dorylaimia</taxon>
        <taxon>Trichinellida</taxon>
        <taxon>Trichuridae</taxon>
        <taxon>Trichuris</taxon>
    </lineage>
</organism>
<reference evidence="1 2" key="1">
    <citation type="journal article" date="2014" name="Nat. Genet.">
        <title>Genome and transcriptome of the porcine whipworm Trichuris suis.</title>
        <authorList>
            <person name="Jex A.R."/>
            <person name="Nejsum P."/>
            <person name="Schwarz E.M."/>
            <person name="Hu L."/>
            <person name="Young N.D."/>
            <person name="Hall R.S."/>
            <person name="Korhonen P.K."/>
            <person name="Liao S."/>
            <person name="Thamsborg S."/>
            <person name="Xia J."/>
            <person name="Xu P."/>
            <person name="Wang S."/>
            <person name="Scheerlinck J.P."/>
            <person name="Hofmann A."/>
            <person name="Sternberg P.W."/>
            <person name="Wang J."/>
            <person name="Gasser R.B."/>
        </authorList>
    </citation>
    <scope>NUCLEOTIDE SEQUENCE [LARGE SCALE GENOMIC DNA]</scope>
    <source>
        <strain evidence="1">DCEP-RM93M</strain>
    </source>
</reference>
<dbReference type="CDD" id="cd09272">
    <property type="entry name" value="RNase_HI_RT_Ty1"/>
    <property type="match status" value="1"/>
</dbReference>
<keyword evidence="2" id="KW-1185">Reference proteome</keyword>
<dbReference type="AlphaFoldDB" id="A0A085LWD7"/>
<evidence type="ECO:0000313" key="1">
    <source>
        <dbReference type="EMBL" id="KFD49283.1"/>
    </source>
</evidence>
<dbReference type="PANTHER" id="PTHR11439">
    <property type="entry name" value="GAG-POL-RELATED RETROTRANSPOSON"/>
    <property type="match status" value="1"/>
</dbReference>